<dbReference type="EMBL" id="JAADZU010000004">
    <property type="protein sequence ID" value="NDK88409.1"/>
    <property type="molecule type" value="Genomic_DNA"/>
</dbReference>
<protein>
    <submittedName>
        <fullName evidence="2">Pyridoxamine 5'-phosphate oxidase family protein</fullName>
    </submittedName>
</protein>
<dbReference type="SUPFAM" id="SSF50475">
    <property type="entry name" value="FMN-binding split barrel"/>
    <property type="match status" value="1"/>
</dbReference>
<accession>A0A7K3LJG3</accession>
<feature type="domain" description="Pyridoxamine 5'-phosphate oxidase N-terminal" evidence="1">
    <location>
        <begin position="5"/>
        <end position="133"/>
    </location>
</feature>
<dbReference type="RefSeq" id="WP_053777611.1">
    <property type="nucleotide sequence ID" value="NZ_JAADZU010000004.1"/>
</dbReference>
<name>A0A7K3LJG3_9ACTN</name>
<dbReference type="AlphaFoldDB" id="A0A7K3LJG3"/>
<dbReference type="InterPro" id="IPR011576">
    <property type="entry name" value="Pyridox_Oxase_N"/>
</dbReference>
<dbReference type="Pfam" id="PF01243">
    <property type="entry name" value="PNPOx_N"/>
    <property type="match status" value="1"/>
</dbReference>
<organism evidence="2 3">
    <name type="scientific">Gordonia desulfuricans</name>
    <dbReference type="NCBI Taxonomy" id="89051"/>
    <lineage>
        <taxon>Bacteria</taxon>
        <taxon>Bacillati</taxon>
        <taxon>Actinomycetota</taxon>
        <taxon>Actinomycetes</taxon>
        <taxon>Mycobacteriales</taxon>
        <taxon>Gordoniaceae</taxon>
        <taxon>Gordonia</taxon>
    </lineage>
</organism>
<reference evidence="2 3" key="1">
    <citation type="submission" date="2020-01" db="EMBL/GenBank/DDBJ databases">
        <title>Investigation of new actinobacteria for the biodesulphurisation of diesel fuel.</title>
        <authorList>
            <person name="Athi Narayanan S.M."/>
        </authorList>
    </citation>
    <scope>NUCLEOTIDE SEQUENCE [LARGE SCALE GENOMIC DNA]</scope>
    <source>
        <strain evidence="2 3">213E</strain>
    </source>
</reference>
<proteinExistence type="predicted"/>
<evidence type="ECO:0000259" key="1">
    <source>
        <dbReference type="Pfam" id="PF01243"/>
    </source>
</evidence>
<sequence length="142" mass="15023">MALSTDERQAFLAEPHIGALSIAAGPDAAPLLIPIWYDYSPGGDLWFLTGARSRKVALLEAAGKCTMMVERWSPSIRYVSASGTVVSTTPATLADLSTMANRYLPAEAVGGYVSAASAGLPDQVRVTVRLDHWLGADMGRVS</sequence>
<evidence type="ECO:0000313" key="3">
    <source>
        <dbReference type="Proteomes" id="UP000466307"/>
    </source>
</evidence>
<dbReference type="InterPro" id="IPR012349">
    <property type="entry name" value="Split_barrel_FMN-bd"/>
</dbReference>
<dbReference type="Gene3D" id="2.30.110.10">
    <property type="entry name" value="Electron Transport, Fmn-binding Protein, Chain A"/>
    <property type="match status" value="1"/>
</dbReference>
<gene>
    <name evidence="2" type="ORF">GYA93_02265</name>
</gene>
<comment type="caution">
    <text evidence="2">The sequence shown here is derived from an EMBL/GenBank/DDBJ whole genome shotgun (WGS) entry which is preliminary data.</text>
</comment>
<evidence type="ECO:0000313" key="2">
    <source>
        <dbReference type="EMBL" id="NDK88409.1"/>
    </source>
</evidence>
<keyword evidence="3" id="KW-1185">Reference proteome</keyword>
<dbReference type="Proteomes" id="UP000466307">
    <property type="component" value="Unassembled WGS sequence"/>
</dbReference>